<reference evidence="4" key="1">
    <citation type="submission" date="2022-01" db="EMBL/GenBank/DDBJ databases">
        <authorList>
            <person name="King R."/>
        </authorList>
    </citation>
    <scope>NUCLEOTIDE SEQUENCE</scope>
</reference>
<dbReference type="Pfam" id="PF23598">
    <property type="entry name" value="LRR_14"/>
    <property type="match status" value="1"/>
</dbReference>
<dbReference type="InterPro" id="IPR003591">
    <property type="entry name" value="Leu-rich_rpt_typical-subtyp"/>
</dbReference>
<keyword evidence="2" id="KW-0677">Repeat</keyword>
<dbReference type="GO" id="GO:0005737">
    <property type="term" value="C:cytoplasm"/>
    <property type="evidence" value="ECO:0007669"/>
    <property type="project" value="TreeGrafter"/>
</dbReference>
<keyword evidence="1" id="KW-0433">Leucine-rich repeat</keyword>
<evidence type="ECO:0000313" key="4">
    <source>
        <dbReference type="EMBL" id="CAH1408040.1"/>
    </source>
</evidence>
<accession>A0A9P0MWW9</accession>
<sequence>MNIGEYMDKGVICELKGKYTLHWNYRGLSKLPVEILYHGGHVQEMYLKCNDLKQLPVWLDKLESLRHLYLHGNRISELPKSIGGMLSLTTLDLQNNCLCDLTPSIGDLKHLKVLNLQYNYIKKIPKEIRKLRSLLLLNLKGNQLHEICDEVCSLNSLRELILDENKITALPNNIVYMPNLSYLSLDGNQLKYLPMVKFLNKPMLSIANNKYLNYVSYDLGCSMTSHSTMLVNCDLWHFNCAGCFKENLDISCGNTLEIPSFNTRIALPPMLKKVYDENTKFIPSLYELALRIGYSLYFCIHDLRECLCTEDIENIPSELATMFSSGPVASCQYCSGPIFTEAVLWVFPRYLLHIKPEWPEFFLAVMCFCTQNCSLKFIDNEIFIKEYNERMNVELIKWSIG</sequence>
<dbReference type="InterPro" id="IPR055414">
    <property type="entry name" value="LRR_R13L4/SHOC2-like"/>
</dbReference>
<dbReference type="AlphaFoldDB" id="A0A9P0MWW9"/>
<dbReference type="PANTHER" id="PTHR48051:SF42">
    <property type="entry name" value="LEUCINE-RICH REPEAT-CONTAINING PROTEIN 18-LIKE"/>
    <property type="match status" value="1"/>
</dbReference>
<dbReference type="EMBL" id="OV725083">
    <property type="protein sequence ID" value="CAH1408040.1"/>
    <property type="molecule type" value="Genomic_DNA"/>
</dbReference>
<dbReference type="PROSITE" id="PS51450">
    <property type="entry name" value="LRR"/>
    <property type="match status" value="4"/>
</dbReference>
<protein>
    <recommendedName>
        <fullName evidence="3">Disease resistance R13L4/SHOC-2-like LRR domain-containing protein</fullName>
    </recommendedName>
</protein>
<name>A0A9P0MWW9_NEZVI</name>
<dbReference type="InterPro" id="IPR050216">
    <property type="entry name" value="LRR_domain-containing"/>
</dbReference>
<dbReference type="Pfam" id="PF13855">
    <property type="entry name" value="LRR_8"/>
    <property type="match status" value="1"/>
</dbReference>
<dbReference type="InterPro" id="IPR032675">
    <property type="entry name" value="LRR_dom_sf"/>
</dbReference>
<dbReference type="SMART" id="SM00369">
    <property type="entry name" value="LRR_TYP"/>
    <property type="match status" value="6"/>
</dbReference>
<gene>
    <name evidence="4" type="ORF">NEZAVI_LOCUS15642</name>
</gene>
<organism evidence="4 5">
    <name type="scientific">Nezara viridula</name>
    <name type="common">Southern green stink bug</name>
    <name type="synonym">Cimex viridulus</name>
    <dbReference type="NCBI Taxonomy" id="85310"/>
    <lineage>
        <taxon>Eukaryota</taxon>
        <taxon>Metazoa</taxon>
        <taxon>Ecdysozoa</taxon>
        <taxon>Arthropoda</taxon>
        <taxon>Hexapoda</taxon>
        <taxon>Insecta</taxon>
        <taxon>Pterygota</taxon>
        <taxon>Neoptera</taxon>
        <taxon>Paraneoptera</taxon>
        <taxon>Hemiptera</taxon>
        <taxon>Heteroptera</taxon>
        <taxon>Panheteroptera</taxon>
        <taxon>Pentatomomorpha</taxon>
        <taxon>Pentatomoidea</taxon>
        <taxon>Pentatomidae</taxon>
        <taxon>Pentatominae</taxon>
        <taxon>Nezara</taxon>
    </lineage>
</organism>
<dbReference type="InterPro" id="IPR001611">
    <property type="entry name" value="Leu-rich_rpt"/>
</dbReference>
<evidence type="ECO:0000313" key="5">
    <source>
        <dbReference type="Proteomes" id="UP001152798"/>
    </source>
</evidence>
<keyword evidence="5" id="KW-1185">Reference proteome</keyword>
<evidence type="ECO:0000256" key="1">
    <source>
        <dbReference type="ARBA" id="ARBA00022614"/>
    </source>
</evidence>
<evidence type="ECO:0000259" key="3">
    <source>
        <dbReference type="Pfam" id="PF23598"/>
    </source>
</evidence>
<feature type="domain" description="Disease resistance R13L4/SHOC-2-like LRR" evidence="3">
    <location>
        <begin position="104"/>
        <end position="188"/>
    </location>
</feature>
<dbReference type="PANTHER" id="PTHR48051">
    <property type="match status" value="1"/>
</dbReference>
<dbReference type="OrthoDB" id="2021138at2759"/>
<dbReference type="Gene3D" id="3.80.10.10">
    <property type="entry name" value="Ribonuclease Inhibitor"/>
    <property type="match status" value="1"/>
</dbReference>
<proteinExistence type="predicted"/>
<dbReference type="Proteomes" id="UP001152798">
    <property type="component" value="Chromosome 7"/>
</dbReference>
<dbReference type="SUPFAM" id="SSF52058">
    <property type="entry name" value="L domain-like"/>
    <property type="match status" value="1"/>
</dbReference>
<evidence type="ECO:0000256" key="2">
    <source>
        <dbReference type="ARBA" id="ARBA00022737"/>
    </source>
</evidence>